<dbReference type="Proteomes" id="UP000294850">
    <property type="component" value="Unassembled WGS sequence"/>
</dbReference>
<gene>
    <name evidence="6" type="ORF">E0F88_11780</name>
</gene>
<keyword evidence="3" id="KW-1015">Disulfide bond</keyword>
<protein>
    <submittedName>
        <fullName evidence="6">TlpA family protein disulfide reductase</fullName>
    </submittedName>
</protein>
<name>A0A4V2Z448_9BACT</name>
<organism evidence="6 7">
    <name type="scientific">Dyadobacter psychrotolerans</name>
    <dbReference type="NCBI Taxonomy" id="2541721"/>
    <lineage>
        <taxon>Bacteria</taxon>
        <taxon>Pseudomonadati</taxon>
        <taxon>Bacteroidota</taxon>
        <taxon>Cytophagia</taxon>
        <taxon>Cytophagales</taxon>
        <taxon>Spirosomataceae</taxon>
        <taxon>Dyadobacter</taxon>
    </lineage>
</organism>
<proteinExistence type="predicted"/>
<evidence type="ECO:0000259" key="5">
    <source>
        <dbReference type="PROSITE" id="PS51352"/>
    </source>
</evidence>
<dbReference type="InterPro" id="IPR013766">
    <property type="entry name" value="Thioredoxin_domain"/>
</dbReference>
<dbReference type="OrthoDB" id="6399635at2"/>
<dbReference type="InterPro" id="IPR050553">
    <property type="entry name" value="Thioredoxin_ResA/DsbE_sf"/>
</dbReference>
<evidence type="ECO:0000256" key="2">
    <source>
        <dbReference type="ARBA" id="ARBA00022748"/>
    </source>
</evidence>
<dbReference type="GO" id="GO:0016491">
    <property type="term" value="F:oxidoreductase activity"/>
    <property type="evidence" value="ECO:0007669"/>
    <property type="project" value="InterPro"/>
</dbReference>
<sequence>MKIFTLCLFYINLACNSYTLAKTPDAFIDQSDSVIIKIESKQKDRFYYPDDFGNVTYLEGESRLVVDKPYFELIDGRYKISYFLKRGEMIRILPQGGFAKFDTGDSIRNQELLFSTEYFKKFEIQFYTGSFYERTFVEQKYIDNPQLRDNLLAKEYEKEIDFLKQYQDKHRLSEAFFSFHTDVIKYKILERKLFLGHLIFPENYVRKIIENAIVSLKRDDLLFLRNYRNASNLLLYDIKKLDHARSYSDIINQTFANDTKDFVSASAVVHSDQELIKLSASEILSITANLLSLSRQSAYKEHVEGIHAFKSLVLTGEQILGSNGKRLNFNQISKGKLTYIDFWASWCKPCMAEMPYSKRLQEKYAEKGINFVYVSIDNNAAAWQRAGKKLGIPQADSYLMPSSSMSAVAKKFDISSIPRYMIMNQDGKIIQENALRPSEFKIRAVFDKMLKN</sequence>
<dbReference type="EMBL" id="SMFL01000004">
    <property type="protein sequence ID" value="TDE15198.1"/>
    <property type="molecule type" value="Genomic_DNA"/>
</dbReference>
<dbReference type="Pfam" id="PF08534">
    <property type="entry name" value="Redoxin"/>
    <property type="match status" value="1"/>
</dbReference>
<accession>A0A4V2Z448</accession>
<feature type="domain" description="Thioredoxin" evidence="5">
    <location>
        <begin position="300"/>
        <end position="451"/>
    </location>
</feature>
<evidence type="ECO:0000256" key="4">
    <source>
        <dbReference type="ARBA" id="ARBA00023284"/>
    </source>
</evidence>
<dbReference type="CDD" id="cd02966">
    <property type="entry name" value="TlpA_like_family"/>
    <property type="match status" value="1"/>
</dbReference>
<dbReference type="PANTHER" id="PTHR42852:SF6">
    <property type="entry name" value="THIOL:DISULFIDE INTERCHANGE PROTEIN DSBE"/>
    <property type="match status" value="1"/>
</dbReference>
<dbReference type="PANTHER" id="PTHR42852">
    <property type="entry name" value="THIOL:DISULFIDE INTERCHANGE PROTEIN DSBE"/>
    <property type="match status" value="1"/>
</dbReference>
<reference evidence="6 7" key="1">
    <citation type="submission" date="2019-03" db="EMBL/GenBank/DDBJ databases">
        <title>Dyadobacter AR-3-6 sp. nov., isolated from arctic soil.</title>
        <authorList>
            <person name="Chaudhary D.K."/>
        </authorList>
    </citation>
    <scope>NUCLEOTIDE SEQUENCE [LARGE SCALE GENOMIC DNA]</scope>
    <source>
        <strain evidence="6 7">AR-3-6</strain>
    </source>
</reference>
<dbReference type="GO" id="GO:0017004">
    <property type="term" value="P:cytochrome complex assembly"/>
    <property type="evidence" value="ECO:0007669"/>
    <property type="project" value="UniProtKB-KW"/>
</dbReference>
<evidence type="ECO:0000313" key="6">
    <source>
        <dbReference type="EMBL" id="TDE15198.1"/>
    </source>
</evidence>
<dbReference type="SUPFAM" id="SSF52833">
    <property type="entry name" value="Thioredoxin-like"/>
    <property type="match status" value="1"/>
</dbReference>
<dbReference type="AlphaFoldDB" id="A0A4V2Z448"/>
<dbReference type="GO" id="GO:0030313">
    <property type="term" value="C:cell envelope"/>
    <property type="evidence" value="ECO:0007669"/>
    <property type="project" value="UniProtKB-SubCell"/>
</dbReference>
<dbReference type="PROSITE" id="PS51352">
    <property type="entry name" value="THIOREDOXIN_2"/>
    <property type="match status" value="1"/>
</dbReference>
<dbReference type="InterPro" id="IPR013740">
    <property type="entry name" value="Redoxin"/>
</dbReference>
<keyword evidence="2" id="KW-0201">Cytochrome c-type biogenesis</keyword>
<evidence type="ECO:0000256" key="3">
    <source>
        <dbReference type="ARBA" id="ARBA00023157"/>
    </source>
</evidence>
<evidence type="ECO:0000256" key="1">
    <source>
        <dbReference type="ARBA" id="ARBA00004196"/>
    </source>
</evidence>
<evidence type="ECO:0000313" key="7">
    <source>
        <dbReference type="Proteomes" id="UP000294850"/>
    </source>
</evidence>
<comment type="caution">
    <text evidence="6">The sequence shown here is derived from an EMBL/GenBank/DDBJ whole genome shotgun (WGS) entry which is preliminary data.</text>
</comment>
<dbReference type="InterPro" id="IPR036249">
    <property type="entry name" value="Thioredoxin-like_sf"/>
</dbReference>
<keyword evidence="4" id="KW-0676">Redox-active center</keyword>
<dbReference type="RefSeq" id="WP_131958461.1">
    <property type="nucleotide sequence ID" value="NZ_SMFL01000004.1"/>
</dbReference>
<comment type="subcellular location">
    <subcellularLocation>
        <location evidence="1">Cell envelope</location>
    </subcellularLocation>
</comment>
<keyword evidence="7" id="KW-1185">Reference proteome</keyword>
<dbReference type="Gene3D" id="3.40.30.10">
    <property type="entry name" value="Glutaredoxin"/>
    <property type="match status" value="1"/>
</dbReference>